<evidence type="ECO:0000256" key="1">
    <source>
        <dbReference type="SAM" id="MobiDB-lite"/>
    </source>
</evidence>
<keyword evidence="3" id="KW-1185">Reference proteome</keyword>
<dbReference type="AlphaFoldDB" id="A0A1X2G578"/>
<sequence>MQAEQSGSHAGRTNKPQDDCFTATTTSHHQRHHSISTASSLHIIQSDPALTSKRQHRSTMIMPIVPTPAPSSSSSAFPLYSSSLPDASYALSTSPASHSPADVHLFLGQSNNDVYSAQESIGVQLSQLPPELLPLNVSAANYHAANKLPSGSLPPSTDPDVISLLNHLFPSAV</sequence>
<feature type="region of interest" description="Disordered" evidence="1">
    <location>
        <begin position="1"/>
        <end position="38"/>
    </location>
</feature>
<dbReference type="EMBL" id="MCGT01000043">
    <property type="protein sequence ID" value="ORX45324.1"/>
    <property type="molecule type" value="Genomic_DNA"/>
</dbReference>
<proteinExistence type="predicted"/>
<protein>
    <submittedName>
        <fullName evidence="2">Uncharacterized protein</fullName>
    </submittedName>
</protein>
<organism evidence="2 3">
    <name type="scientific">Hesseltinella vesiculosa</name>
    <dbReference type="NCBI Taxonomy" id="101127"/>
    <lineage>
        <taxon>Eukaryota</taxon>
        <taxon>Fungi</taxon>
        <taxon>Fungi incertae sedis</taxon>
        <taxon>Mucoromycota</taxon>
        <taxon>Mucoromycotina</taxon>
        <taxon>Mucoromycetes</taxon>
        <taxon>Mucorales</taxon>
        <taxon>Cunninghamellaceae</taxon>
        <taxon>Hesseltinella</taxon>
    </lineage>
</organism>
<evidence type="ECO:0000313" key="3">
    <source>
        <dbReference type="Proteomes" id="UP000242146"/>
    </source>
</evidence>
<gene>
    <name evidence="2" type="ORF">DM01DRAFT_1378179</name>
</gene>
<reference evidence="2 3" key="1">
    <citation type="submission" date="2016-07" db="EMBL/GenBank/DDBJ databases">
        <title>Pervasive Adenine N6-methylation of Active Genes in Fungi.</title>
        <authorList>
            <consortium name="DOE Joint Genome Institute"/>
            <person name="Mondo S.J."/>
            <person name="Dannebaum R.O."/>
            <person name="Kuo R.C."/>
            <person name="Labutti K."/>
            <person name="Haridas S."/>
            <person name="Kuo A."/>
            <person name="Salamov A."/>
            <person name="Ahrendt S.R."/>
            <person name="Lipzen A."/>
            <person name="Sullivan W."/>
            <person name="Andreopoulos W.B."/>
            <person name="Clum A."/>
            <person name="Lindquist E."/>
            <person name="Daum C."/>
            <person name="Ramamoorthy G.K."/>
            <person name="Gryganskyi A."/>
            <person name="Culley D."/>
            <person name="Magnuson J.K."/>
            <person name="James T.Y."/>
            <person name="O'Malley M.A."/>
            <person name="Stajich J.E."/>
            <person name="Spatafora J.W."/>
            <person name="Visel A."/>
            <person name="Grigoriev I.V."/>
        </authorList>
    </citation>
    <scope>NUCLEOTIDE SEQUENCE [LARGE SCALE GENOMIC DNA]</scope>
    <source>
        <strain evidence="2 3">NRRL 3301</strain>
    </source>
</reference>
<evidence type="ECO:0000313" key="2">
    <source>
        <dbReference type="EMBL" id="ORX45324.1"/>
    </source>
</evidence>
<name>A0A1X2G578_9FUNG</name>
<accession>A0A1X2G578</accession>
<dbReference type="Proteomes" id="UP000242146">
    <property type="component" value="Unassembled WGS sequence"/>
</dbReference>
<comment type="caution">
    <text evidence="2">The sequence shown here is derived from an EMBL/GenBank/DDBJ whole genome shotgun (WGS) entry which is preliminary data.</text>
</comment>